<evidence type="ECO:0000259" key="9">
    <source>
        <dbReference type="PROSITE" id="PS50240"/>
    </source>
</evidence>
<dbReference type="InterPro" id="IPR009003">
    <property type="entry name" value="Peptidase_S1_PA"/>
</dbReference>
<keyword evidence="10" id="KW-0378">Hydrolase</keyword>
<keyword evidence="6" id="KW-1015">Disulfide bond</keyword>
<evidence type="ECO:0000256" key="6">
    <source>
        <dbReference type="ARBA" id="ARBA00023157"/>
    </source>
</evidence>
<dbReference type="SUPFAM" id="SSF50494">
    <property type="entry name" value="Trypsin-like serine proteases"/>
    <property type="match status" value="1"/>
</dbReference>
<dbReference type="InterPro" id="IPR050430">
    <property type="entry name" value="Peptidase_S1"/>
</dbReference>
<dbReference type="PANTHER" id="PTHR24276:SF98">
    <property type="entry name" value="FI18310P1-RELATED"/>
    <property type="match status" value="1"/>
</dbReference>
<evidence type="ECO:0000256" key="5">
    <source>
        <dbReference type="ARBA" id="ARBA00023026"/>
    </source>
</evidence>
<dbReference type="GO" id="GO:0006508">
    <property type="term" value="P:proteolysis"/>
    <property type="evidence" value="ECO:0007669"/>
    <property type="project" value="UniProtKB-KW"/>
</dbReference>
<organism evidence="10 11">
    <name type="scientific">Phytophthora palmivora</name>
    <dbReference type="NCBI Taxonomy" id="4796"/>
    <lineage>
        <taxon>Eukaryota</taxon>
        <taxon>Sar</taxon>
        <taxon>Stramenopiles</taxon>
        <taxon>Oomycota</taxon>
        <taxon>Peronosporomycetes</taxon>
        <taxon>Peronosporales</taxon>
        <taxon>Peronosporaceae</taxon>
        <taxon>Phytophthora</taxon>
    </lineage>
</organism>
<dbReference type="InterPro" id="IPR001314">
    <property type="entry name" value="Peptidase_S1A"/>
</dbReference>
<dbReference type="Pfam" id="PF00089">
    <property type="entry name" value="Trypsin"/>
    <property type="match status" value="1"/>
</dbReference>
<feature type="domain" description="Peptidase S1" evidence="9">
    <location>
        <begin position="45"/>
        <end position="252"/>
    </location>
</feature>
<feature type="signal peptide" evidence="8">
    <location>
        <begin position="1"/>
        <end position="21"/>
    </location>
</feature>
<keyword evidence="3" id="KW-0964">Secreted</keyword>
<evidence type="ECO:0000313" key="11">
    <source>
        <dbReference type="Proteomes" id="UP000237271"/>
    </source>
</evidence>
<dbReference type="PROSITE" id="PS50240">
    <property type="entry name" value="TRYPSIN_DOM"/>
    <property type="match status" value="1"/>
</dbReference>
<comment type="subcellular location">
    <subcellularLocation>
        <location evidence="1">Secreted</location>
    </subcellularLocation>
</comment>
<evidence type="ECO:0000256" key="2">
    <source>
        <dbReference type="ARBA" id="ARBA00007664"/>
    </source>
</evidence>
<dbReference type="Gene3D" id="2.40.10.10">
    <property type="entry name" value="Trypsin-like serine proteases"/>
    <property type="match status" value="1"/>
</dbReference>
<keyword evidence="11" id="KW-1185">Reference proteome</keyword>
<proteinExistence type="inferred from homology"/>
<feature type="chain" id="PRO_5015144544" evidence="8">
    <location>
        <begin position="22"/>
        <end position="257"/>
    </location>
</feature>
<dbReference type="InterPro" id="IPR001254">
    <property type="entry name" value="Trypsin_dom"/>
</dbReference>
<dbReference type="GO" id="GO:0004252">
    <property type="term" value="F:serine-type endopeptidase activity"/>
    <property type="evidence" value="ECO:0007669"/>
    <property type="project" value="InterPro"/>
</dbReference>
<accession>A0A2P4X6Y3</accession>
<dbReference type="Proteomes" id="UP000237271">
    <property type="component" value="Unassembled WGS sequence"/>
</dbReference>
<reference evidence="10 11" key="1">
    <citation type="journal article" date="2017" name="Genome Biol. Evol.">
        <title>Phytophthora megakarya and P. palmivora, closely related causal agents of cacao black pod rot, underwent increases in genome sizes and gene numbers by different mechanisms.</title>
        <authorList>
            <person name="Ali S.S."/>
            <person name="Shao J."/>
            <person name="Lary D.J."/>
            <person name="Kronmiller B."/>
            <person name="Shen D."/>
            <person name="Strem M.D."/>
            <person name="Amoako-Attah I."/>
            <person name="Akrofi A.Y."/>
            <person name="Begoude B.A."/>
            <person name="Ten Hoopen G.M."/>
            <person name="Coulibaly K."/>
            <person name="Kebe B.I."/>
            <person name="Melnick R.L."/>
            <person name="Guiltinan M.J."/>
            <person name="Tyler B.M."/>
            <person name="Meinhardt L.W."/>
            <person name="Bailey B.A."/>
        </authorList>
    </citation>
    <scope>NUCLEOTIDE SEQUENCE [LARGE SCALE GENOMIC DNA]</scope>
    <source>
        <strain evidence="11">sbr112.9</strain>
    </source>
</reference>
<name>A0A2P4X6Y3_9STRA</name>
<dbReference type="PRINTS" id="PR00722">
    <property type="entry name" value="CHYMOTRYPSIN"/>
</dbReference>
<dbReference type="GO" id="GO:0005576">
    <property type="term" value="C:extracellular region"/>
    <property type="evidence" value="ECO:0007669"/>
    <property type="project" value="UniProtKB-SubCell"/>
</dbReference>
<dbReference type="InterPro" id="IPR043504">
    <property type="entry name" value="Peptidase_S1_PA_chymotrypsin"/>
</dbReference>
<sequence>MKFVTALVAVVATLASSSVNAQPTTSSLASDLITVPVTEIKAGKPYVTGVRSTKDGTNFCAGALIGPSHVLTTASCIPNNIRWVSIGSDSYTGADTGEQIKVVAFLVHPNNTGFQNDFLILELEEESTLTPVIMDPATTIVTSGTKGGRLGWNDTTAEAVQSRYLQSVEVQLVSNEICSTELTIDETNLCSRGVSATKSCMGDEGGAVIVQKKKRDVLVGLVSSNAGCGKVGGMSVYSSVASVRPWIDSIIKGICVA</sequence>
<dbReference type="AlphaFoldDB" id="A0A2P4X6Y3"/>
<evidence type="ECO:0000256" key="1">
    <source>
        <dbReference type="ARBA" id="ARBA00004613"/>
    </source>
</evidence>
<dbReference type="OrthoDB" id="92105at2759"/>
<comment type="caution">
    <text evidence="10">The sequence shown here is derived from an EMBL/GenBank/DDBJ whole genome shotgun (WGS) entry which is preliminary data.</text>
</comment>
<protein>
    <submittedName>
        <fullName evidence="10">Serine protease family S01A</fullName>
    </submittedName>
</protein>
<evidence type="ECO:0000256" key="8">
    <source>
        <dbReference type="SAM" id="SignalP"/>
    </source>
</evidence>
<evidence type="ECO:0000256" key="7">
    <source>
        <dbReference type="ARBA" id="ARBA00023180"/>
    </source>
</evidence>
<evidence type="ECO:0000313" key="10">
    <source>
        <dbReference type="EMBL" id="POM61303.1"/>
    </source>
</evidence>
<keyword evidence="7" id="KW-0325">Glycoprotein</keyword>
<dbReference type="SMART" id="SM00020">
    <property type="entry name" value="Tryp_SPc"/>
    <property type="match status" value="1"/>
</dbReference>
<keyword evidence="10" id="KW-0645">Protease</keyword>
<evidence type="ECO:0000256" key="4">
    <source>
        <dbReference type="ARBA" id="ARBA00022729"/>
    </source>
</evidence>
<keyword evidence="4 8" id="KW-0732">Signal</keyword>
<dbReference type="EMBL" id="NCKW01016102">
    <property type="protein sequence ID" value="POM61303.1"/>
    <property type="molecule type" value="Genomic_DNA"/>
</dbReference>
<dbReference type="CDD" id="cd00190">
    <property type="entry name" value="Tryp_SPc"/>
    <property type="match status" value="1"/>
</dbReference>
<gene>
    <name evidence="10" type="ORF">PHPALM_29702</name>
</gene>
<dbReference type="PANTHER" id="PTHR24276">
    <property type="entry name" value="POLYSERASE-RELATED"/>
    <property type="match status" value="1"/>
</dbReference>
<comment type="similarity">
    <text evidence="2">Belongs to the peptidase S1 family.</text>
</comment>
<keyword evidence="5" id="KW-0843">Virulence</keyword>
<evidence type="ECO:0000256" key="3">
    <source>
        <dbReference type="ARBA" id="ARBA00022525"/>
    </source>
</evidence>